<dbReference type="InterPro" id="IPR000172">
    <property type="entry name" value="GMC_OxRdtase_N"/>
</dbReference>
<dbReference type="SUPFAM" id="SSF51905">
    <property type="entry name" value="FAD/NAD(P)-binding domain"/>
    <property type="match status" value="1"/>
</dbReference>
<dbReference type="InterPro" id="IPR036188">
    <property type="entry name" value="FAD/NAD-bd_sf"/>
</dbReference>
<keyword evidence="10" id="KW-1185">Reference proteome</keyword>
<feature type="domain" description="Glucose-methanol-choline oxidoreductase N-terminal" evidence="8">
    <location>
        <begin position="155"/>
        <end position="178"/>
    </location>
</feature>
<dbReference type="OrthoDB" id="9787779at2"/>
<keyword evidence="4 6" id="KW-0274">FAD</keyword>
<feature type="signal peptide" evidence="7">
    <location>
        <begin position="1"/>
        <end position="33"/>
    </location>
</feature>
<evidence type="ECO:0000256" key="3">
    <source>
        <dbReference type="ARBA" id="ARBA00022630"/>
    </source>
</evidence>
<dbReference type="SUPFAM" id="SSF54373">
    <property type="entry name" value="FAD-linked reductases, C-terminal domain"/>
    <property type="match status" value="1"/>
</dbReference>
<dbReference type="GO" id="GO:0050660">
    <property type="term" value="F:flavin adenine dinucleotide binding"/>
    <property type="evidence" value="ECO:0007669"/>
    <property type="project" value="InterPro"/>
</dbReference>
<evidence type="ECO:0000256" key="5">
    <source>
        <dbReference type="ARBA" id="ARBA00023002"/>
    </source>
</evidence>
<dbReference type="Gene3D" id="3.50.50.60">
    <property type="entry name" value="FAD/NAD(P)-binding domain"/>
    <property type="match status" value="1"/>
</dbReference>
<evidence type="ECO:0000313" key="10">
    <source>
        <dbReference type="Proteomes" id="UP000292120"/>
    </source>
</evidence>
<evidence type="ECO:0000256" key="1">
    <source>
        <dbReference type="ARBA" id="ARBA00001974"/>
    </source>
</evidence>
<evidence type="ECO:0000256" key="7">
    <source>
        <dbReference type="SAM" id="SignalP"/>
    </source>
</evidence>
<gene>
    <name evidence="9" type="ORF">EYS42_15480</name>
</gene>
<proteinExistence type="inferred from homology"/>
<evidence type="ECO:0000256" key="6">
    <source>
        <dbReference type="RuleBase" id="RU003968"/>
    </source>
</evidence>
<dbReference type="RefSeq" id="WP_130969097.1">
    <property type="nucleotide sequence ID" value="NZ_SIXI01000007.1"/>
</dbReference>
<dbReference type="EMBL" id="SIXI01000007">
    <property type="protein sequence ID" value="TBO28402.1"/>
    <property type="molecule type" value="Genomic_DNA"/>
</dbReference>
<evidence type="ECO:0000256" key="4">
    <source>
        <dbReference type="ARBA" id="ARBA00022827"/>
    </source>
</evidence>
<dbReference type="Gene3D" id="3.30.410.10">
    <property type="entry name" value="Cholesterol Oxidase, domain 2"/>
    <property type="match status" value="1"/>
</dbReference>
<dbReference type="Proteomes" id="UP000292120">
    <property type="component" value="Unassembled WGS sequence"/>
</dbReference>
<evidence type="ECO:0000313" key="9">
    <source>
        <dbReference type="EMBL" id="TBO28402.1"/>
    </source>
</evidence>
<dbReference type="PANTHER" id="PTHR47470:SF1">
    <property type="entry name" value="FAD-DEPENDENT OXIDOREDUCTASE 2 FAD BINDING DOMAIN-CONTAINING PROTEIN"/>
    <property type="match status" value="1"/>
</dbReference>
<comment type="similarity">
    <text evidence="2 6">Belongs to the GMC oxidoreductase family.</text>
</comment>
<dbReference type="Pfam" id="PF22500">
    <property type="entry name" value="GMC_oxred_C_1st"/>
    <property type="match status" value="1"/>
</dbReference>
<dbReference type="PROSITE" id="PS00623">
    <property type="entry name" value="GMC_OXRED_1"/>
    <property type="match status" value="1"/>
</dbReference>
<protein>
    <submittedName>
        <fullName evidence="9">GMC family oxidoreductase</fullName>
    </submittedName>
</protein>
<keyword evidence="7" id="KW-0732">Signal</keyword>
<comment type="cofactor">
    <cofactor evidence="1">
        <name>FAD</name>
        <dbReference type="ChEBI" id="CHEBI:57692"/>
    </cofactor>
</comment>
<accession>A0A4Q9GXP9</accession>
<reference evidence="9 10" key="1">
    <citation type="submission" date="2019-02" db="EMBL/GenBank/DDBJ databases">
        <title>Aquabacterium sp. strain KMB7.</title>
        <authorList>
            <person name="Chen W.-M."/>
        </authorList>
    </citation>
    <scope>NUCLEOTIDE SEQUENCE [LARGE SCALE GENOMIC DNA]</scope>
    <source>
        <strain evidence="9 10">KMB7</strain>
    </source>
</reference>
<dbReference type="PROSITE" id="PS51318">
    <property type="entry name" value="TAT"/>
    <property type="match status" value="1"/>
</dbReference>
<keyword evidence="5" id="KW-0560">Oxidoreductase</keyword>
<dbReference type="AlphaFoldDB" id="A0A4Q9GXP9"/>
<dbReference type="GO" id="GO:0016614">
    <property type="term" value="F:oxidoreductase activity, acting on CH-OH group of donors"/>
    <property type="evidence" value="ECO:0007669"/>
    <property type="project" value="InterPro"/>
</dbReference>
<evidence type="ECO:0000259" key="8">
    <source>
        <dbReference type="PROSITE" id="PS00623"/>
    </source>
</evidence>
<comment type="caution">
    <text evidence="9">The sequence shown here is derived from an EMBL/GenBank/DDBJ whole genome shotgun (WGS) entry which is preliminary data.</text>
</comment>
<evidence type="ECO:0000256" key="2">
    <source>
        <dbReference type="ARBA" id="ARBA00010790"/>
    </source>
</evidence>
<dbReference type="PANTHER" id="PTHR47470">
    <property type="entry name" value="CHOLESTEROL OXIDASE"/>
    <property type="match status" value="1"/>
</dbReference>
<keyword evidence="3 6" id="KW-0285">Flavoprotein</keyword>
<dbReference type="InterPro" id="IPR052542">
    <property type="entry name" value="Cholesterol_Oxidase"/>
</dbReference>
<feature type="chain" id="PRO_5020631492" evidence="7">
    <location>
        <begin position="34"/>
        <end position="553"/>
    </location>
</feature>
<dbReference type="Pfam" id="PF00732">
    <property type="entry name" value="GMC_oxred_N"/>
    <property type="match status" value="1"/>
</dbReference>
<dbReference type="InterPro" id="IPR006311">
    <property type="entry name" value="TAT_signal"/>
</dbReference>
<name>A0A4Q9GXP9_9BURK</name>
<organism evidence="9 10">
    <name type="scientific">Aquabacterium lacunae</name>
    <dbReference type="NCBI Taxonomy" id="2528630"/>
    <lineage>
        <taxon>Bacteria</taxon>
        <taxon>Pseudomonadati</taxon>
        <taxon>Pseudomonadota</taxon>
        <taxon>Betaproteobacteria</taxon>
        <taxon>Burkholderiales</taxon>
        <taxon>Aquabacterium</taxon>
    </lineage>
</organism>
<sequence>MSASHSRRRFLGTALLQSAALAGLSTFTATARAADGSTRLDPGAVTPARPLGQLGRVPAVVVGSGYGAAVTALRLAEAGVPVVMLEMGRLWSQPAADGRIFCKTLSPDGRAMWFKDRTEAPLQTFLGLDVINRKIPRYAGVLDRINYPGISVYLGRGVGGGSLVNGSMAVTPKRSYFETVLPEVNADEMYSRWFPLANRTLGVEVVSASWFETARSQRYARVARDAAHRSGFKTTFVPTVYDTAWLQREEASQQPRSALAQEVIYGNNHGKRSLDKTYLADAMATGRVSLYSLHQVLRIRREATGDYLLDVRQIDEHGTVLAEVQVRCGTLFMCAGSVGTSELLVKARDSGDLPQLSDEVGRGWGHNGNVMAARTNPVWLPTGTLQSTMPFMGIDDWAHPTRPAFVEITPLPTGIENWVSMYLGVTRNPERATFRYNASTGQVALDWRREQNATSVATLKALLDVINTQEGTRYRTDLFGGGRAFADDFTYHPLGGCLLGRATDLIGQLKGCPGLYVNDSSLIPGSVGVNPFVTITALAERNVAGVLASGRLG</sequence>